<keyword evidence="3" id="KW-0804">Transcription</keyword>
<dbReference type="GO" id="GO:0003677">
    <property type="term" value="F:DNA binding"/>
    <property type="evidence" value="ECO:0007669"/>
    <property type="project" value="UniProtKB-KW"/>
</dbReference>
<dbReference type="Pfam" id="PF00376">
    <property type="entry name" value="MerR"/>
    <property type="match status" value="1"/>
</dbReference>
<dbReference type="OrthoDB" id="9802944at2"/>
<gene>
    <name evidence="5" type="ORF">DL237_06485</name>
</gene>
<dbReference type="InterPro" id="IPR047057">
    <property type="entry name" value="MerR_fam"/>
</dbReference>
<comment type="caution">
    <text evidence="5">The sequence shown here is derived from an EMBL/GenBank/DDBJ whole genome shotgun (WGS) entry which is preliminary data.</text>
</comment>
<name>A0A399J398_9RHOB</name>
<dbReference type="SMART" id="SM00422">
    <property type="entry name" value="HTH_MERR"/>
    <property type="match status" value="1"/>
</dbReference>
<evidence type="ECO:0000256" key="1">
    <source>
        <dbReference type="ARBA" id="ARBA00023015"/>
    </source>
</evidence>
<evidence type="ECO:0000259" key="4">
    <source>
        <dbReference type="PROSITE" id="PS50937"/>
    </source>
</evidence>
<dbReference type="InterPro" id="IPR009061">
    <property type="entry name" value="DNA-bd_dom_put_sf"/>
</dbReference>
<dbReference type="Gene3D" id="1.10.1660.10">
    <property type="match status" value="1"/>
</dbReference>
<accession>A0A399J398</accession>
<dbReference type="InterPro" id="IPR015358">
    <property type="entry name" value="Tscrpt_reg_MerR_DNA-bd"/>
</dbReference>
<reference evidence="5 6" key="1">
    <citation type="submission" date="2018-08" db="EMBL/GenBank/DDBJ databases">
        <title>Pseudooceanicola sediminis CY03 in the family Rhodobacteracea.</title>
        <authorList>
            <person name="Zhang Y.-J."/>
        </authorList>
    </citation>
    <scope>NUCLEOTIDE SEQUENCE [LARGE SCALE GENOMIC DNA]</scope>
    <source>
        <strain evidence="5 6">CY03</strain>
    </source>
</reference>
<dbReference type="PANTHER" id="PTHR30204:SF97">
    <property type="entry name" value="MERR FAMILY REGULATORY PROTEIN"/>
    <property type="match status" value="1"/>
</dbReference>
<keyword evidence="2" id="KW-0238">DNA-binding</keyword>
<dbReference type="CDD" id="cd04781">
    <property type="entry name" value="HTH_MerR-like_sg6"/>
    <property type="match status" value="1"/>
</dbReference>
<sequence>MKFLDIREVCEKSGFTASALRYYEDAGLVQSVARRGLRRQYEPSTLKQLALIAMGRRAGFSLRDIRQILNKNGSPGLPRDTLHAKADELDAQIAELSALRDTLRHVADCPARSHFACERFQTLMRYAQRDVARH</sequence>
<dbReference type="InterPro" id="IPR000551">
    <property type="entry name" value="MerR-type_HTH_dom"/>
</dbReference>
<protein>
    <submittedName>
        <fullName evidence="5">MerR family transcriptional regulator</fullName>
    </submittedName>
</protein>
<feature type="domain" description="HTH merR-type" evidence="4">
    <location>
        <begin position="1"/>
        <end position="71"/>
    </location>
</feature>
<dbReference type="GO" id="GO:0003700">
    <property type="term" value="F:DNA-binding transcription factor activity"/>
    <property type="evidence" value="ECO:0007669"/>
    <property type="project" value="InterPro"/>
</dbReference>
<dbReference type="RefSeq" id="WP_119398218.1">
    <property type="nucleotide sequence ID" value="NZ_QWJJ01000004.1"/>
</dbReference>
<dbReference type="Pfam" id="PF09278">
    <property type="entry name" value="MerR-DNA-bind"/>
    <property type="match status" value="1"/>
</dbReference>
<dbReference type="PANTHER" id="PTHR30204">
    <property type="entry name" value="REDOX-CYCLING DRUG-SENSING TRANSCRIPTIONAL ACTIVATOR SOXR"/>
    <property type="match status" value="1"/>
</dbReference>
<organism evidence="5 6">
    <name type="scientific">Pseudooceanicola sediminis</name>
    <dbReference type="NCBI Taxonomy" id="2211117"/>
    <lineage>
        <taxon>Bacteria</taxon>
        <taxon>Pseudomonadati</taxon>
        <taxon>Pseudomonadota</taxon>
        <taxon>Alphaproteobacteria</taxon>
        <taxon>Rhodobacterales</taxon>
        <taxon>Paracoccaceae</taxon>
        <taxon>Pseudooceanicola</taxon>
    </lineage>
</organism>
<dbReference type="Proteomes" id="UP000265848">
    <property type="component" value="Unassembled WGS sequence"/>
</dbReference>
<dbReference type="AlphaFoldDB" id="A0A399J398"/>
<keyword evidence="6" id="KW-1185">Reference proteome</keyword>
<dbReference type="PROSITE" id="PS50937">
    <property type="entry name" value="HTH_MERR_2"/>
    <property type="match status" value="1"/>
</dbReference>
<keyword evidence="1" id="KW-0805">Transcription regulation</keyword>
<evidence type="ECO:0000256" key="3">
    <source>
        <dbReference type="ARBA" id="ARBA00023163"/>
    </source>
</evidence>
<dbReference type="SUPFAM" id="SSF46955">
    <property type="entry name" value="Putative DNA-binding domain"/>
    <property type="match status" value="1"/>
</dbReference>
<dbReference type="EMBL" id="QWJJ01000004">
    <property type="protein sequence ID" value="RII39785.1"/>
    <property type="molecule type" value="Genomic_DNA"/>
</dbReference>
<evidence type="ECO:0000313" key="5">
    <source>
        <dbReference type="EMBL" id="RII39785.1"/>
    </source>
</evidence>
<evidence type="ECO:0000256" key="2">
    <source>
        <dbReference type="ARBA" id="ARBA00023125"/>
    </source>
</evidence>
<proteinExistence type="predicted"/>
<evidence type="ECO:0000313" key="6">
    <source>
        <dbReference type="Proteomes" id="UP000265848"/>
    </source>
</evidence>